<sequence length="244" mass="27415">MKRWASILIIYGLQDAVTVTHSPKITRKRSFAGAVLRGKKTLGTGNPRQTFKSQKTIFFLVARIPQSRYILKNVLYGSLYVFSTRIASGADILWFKEYHLCHELFVFRTRVLSPSCLNTILHNSSGACTSLPGKQMLQDSLAKIKKKVFSKQSKNQMTLHKLFFIPIPLLTIPAECVPNGKTDVAGILLQDKEASFLQAIQEPDDASHKGIIILISFVEVKEAIRLKGKKIEKTASELLTKLRE</sequence>
<protein>
    <submittedName>
        <fullName evidence="1">Uncharacterized protein</fullName>
    </submittedName>
</protein>
<accession>A0AAV4UT63</accession>
<dbReference type="Proteomes" id="UP001054837">
    <property type="component" value="Unassembled WGS sequence"/>
</dbReference>
<proteinExistence type="predicted"/>
<evidence type="ECO:0000313" key="1">
    <source>
        <dbReference type="EMBL" id="GIY60918.1"/>
    </source>
</evidence>
<keyword evidence="2" id="KW-1185">Reference proteome</keyword>
<reference evidence="1 2" key="1">
    <citation type="submission" date="2021-06" db="EMBL/GenBank/DDBJ databases">
        <title>Caerostris darwini draft genome.</title>
        <authorList>
            <person name="Kono N."/>
            <person name="Arakawa K."/>
        </authorList>
    </citation>
    <scope>NUCLEOTIDE SEQUENCE [LARGE SCALE GENOMIC DNA]</scope>
</reference>
<dbReference type="AlphaFoldDB" id="A0AAV4UT63"/>
<gene>
    <name evidence="1" type="ORF">CDAR_16111</name>
</gene>
<name>A0AAV4UT63_9ARAC</name>
<dbReference type="EMBL" id="BPLQ01011884">
    <property type="protein sequence ID" value="GIY60918.1"/>
    <property type="molecule type" value="Genomic_DNA"/>
</dbReference>
<evidence type="ECO:0000313" key="2">
    <source>
        <dbReference type="Proteomes" id="UP001054837"/>
    </source>
</evidence>
<comment type="caution">
    <text evidence="1">The sequence shown here is derived from an EMBL/GenBank/DDBJ whole genome shotgun (WGS) entry which is preliminary data.</text>
</comment>
<organism evidence="1 2">
    <name type="scientific">Caerostris darwini</name>
    <dbReference type="NCBI Taxonomy" id="1538125"/>
    <lineage>
        <taxon>Eukaryota</taxon>
        <taxon>Metazoa</taxon>
        <taxon>Ecdysozoa</taxon>
        <taxon>Arthropoda</taxon>
        <taxon>Chelicerata</taxon>
        <taxon>Arachnida</taxon>
        <taxon>Araneae</taxon>
        <taxon>Araneomorphae</taxon>
        <taxon>Entelegynae</taxon>
        <taxon>Araneoidea</taxon>
        <taxon>Araneidae</taxon>
        <taxon>Caerostris</taxon>
    </lineage>
</organism>